<accession>A0AAV0W7S4</accession>
<organism evidence="1 2">
    <name type="scientific">Macrosiphum euphorbiae</name>
    <name type="common">potato aphid</name>
    <dbReference type="NCBI Taxonomy" id="13131"/>
    <lineage>
        <taxon>Eukaryota</taxon>
        <taxon>Metazoa</taxon>
        <taxon>Ecdysozoa</taxon>
        <taxon>Arthropoda</taxon>
        <taxon>Hexapoda</taxon>
        <taxon>Insecta</taxon>
        <taxon>Pterygota</taxon>
        <taxon>Neoptera</taxon>
        <taxon>Paraneoptera</taxon>
        <taxon>Hemiptera</taxon>
        <taxon>Sternorrhyncha</taxon>
        <taxon>Aphidomorpha</taxon>
        <taxon>Aphidoidea</taxon>
        <taxon>Aphididae</taxon>
        <taxon>Macrosiphini</taxon>
        <taxon>Macrosiphum</taxon>
    </lineage>
</organism>
<evidence type="ECO:0000313" key="2">
    <source>
        <dbReference type="Proteomes" id="UP001160148"/>
    </source>
</evidence>
<dbReference type="AlphaFoldDB" id="A0AAV0W7S4"/>
<evidence type="ECO:0000313" key="1">
    <source>
        <dbReference type="EMBL" id="CAI6351858.1"/>
    </source>
</evidence>
<dbReference type="Proteomes" id="UP001160148">
    <property type="component" value="Unassembled WGS sequence"/>
</dbReference>
<keyword evidence="2" id="KW-1185">Reference proteome</keyword>
<dbReference type="EMBL" id="CARXXK010000001">
    <property type="protein sequence ID" value="CAI6351858.1"/>
    <property type="molecule type" value="Genomic_DNA"/>
</dbReference>
<protein>
    <submittedName>
        <fullName evidence="1">Uncharacterized protein</fullName>
    </submittedName>
</protein>
<reference evidence="1 2" key="1">
    <citation type="submission" date="2023-01" db="EMBL/GenBank/DDBJ databases">
        <authorList>
            <person name="Whitehead M."/>
        </authorList>
    </citation>
    <scope>NUCLEOTIDE SEQUENCE [LARGE SCALE GENOMIC DNA]</scope>
</reference>
<sequence>MAMTKIDIDAILRELINTLKLIDEFTVDEADEGHHFENQDGIDNENYQEHIDKKEVPEEMSEKKDPEVVNTLLGEMVEAVCDEVT</sequence>
<proteinExistence type="predicted"/>
<name>A0AAV0W7S4_9HEMI</name>
<gene>
    <name evidence="1" type="ORF">MEUPH1_LOCUS8167</name>
</gene>
<comment type="caution">
    <text evidence="1">The sequence shown here is derived from an EMBL/GenBank/DDBJ whole genome shotgun (WGS) entry which is preliminary data.</text>
</comment>